<reference evidence="7" key="2">
    <citation type="submission" date="2019-11" db="EMBL/GenBank/DDBJ databases">
        <title>Improved Assembly of Tolypothrix boutellei genome.</title>
        <authorList>
            <person name="Sarangi A.N."/>
            <person name="Mukherjee M."/>
            <person name="Ghosh S."/>
            <person name="Singh D."/>
            <person name="Das A."/>
            <person name="Kant S."/>
            <person name="Prusty A."/>
            <person name="Tripathy S."/>
        </authorList>
    </citation>
    <scope>NUCLEOTIDE SEQUENCE</scope>
    <source>
        <strain evidence="7">VB521301</strain>
    </source>
</reference>
<proteinExistence type="inferred from homology"/>
<dbReference type="CDD" id="cd12116">
    <property type="entry name" value="A_NRPS_Ta1_like"/>
    <property type="match status" value="1"/>
</dbReference>
<dbReference type="Gene3D" id="1.10.1200.10">
    <property type="entry name" value="ACP-like"/>
    <property type="match status" value="3"/>
</dbReference>
<dbReference type="GO" id="GO:0003824">
    <property type="term" value="F:catalytic activity"/>
    <property type="evidence" value="ECO:0007669"/>
    <property type="project" value="InterPro"/>
</dbReference>
<evidence type="ECO:0000256" key="4">
    <source>
        <dbReference type="ARBA" id="ARBA00022553"/>
    </source>
</evidence>
<dbReference type="FunFam" id="3.40.50.980:FF:000001">
    <property type="entry name" value="Non-ribosomal peptide synthetase"/>
    <property type="match status" value="3"/>
</dbReference>
<dbReference type="FunFam" id="1.10.1200.10:FF:000005">
    <property type="entry name" value="Nonribosomal peptide synthetase 1"/>
    <property type="match status" value="3"/>
</dbReference>
<dbReference type="SUPFAM" id="SSF56801">
    <property type="entry name" value="Acetyl-CoA synthetase-like"/>
    <property type="match status" value="3"/>
</dbReference>
<dbReference type="InterPro" id="IPR009081">
    <property type="entry name" value="PP-bd_ACP"/>
</dbReference>
<dbReference type="Pfam" id="PF00501">
    <property type="entry name" value="AMP-binding"/>
    <property type="match status" value="3"/>
</dbReference>
<dbReference type="InterPro" id="IPR025110">
    <property type="entry name" value="AMP-bd_C"/>
</dbReference>
<dbReference type="PROSITE" id="PS50075">
    <property type="entry name" value="CARRIER"/>
    <property type="match status" value="3"/>
</dbReference>
<dbReference type="InterPro" id="IPR000873">
    <property type="entry name" value="AMP-dep_synth/lig_dom"/>
</dbReference>
<evidence type="ECO:0000256" key="5">
    <source>
        <dbReference type="ARBA" id="ARBA00023194"/>
    </source>
</evidence>
<dbReference type="GO" id="GO:0044550">
    <property type="term" value="P:secondary metabolite biosynthetic process"/>
    <property type="evidence" value="ECO:0007669"/>
    <property type="project" value="UniProtKB-ARBA"/>
</dbReference>
<dbReference type="GO" id="GO:0008610">
    <property type="term" value="P:lipid biosynthetic process"/>
    <property type="evidence" value="ECO:0007669"/>
    <property type="project" value="UniProtKB-ARBA"/>
</dbReference>
<keyword evidence="5" id="KW-0045">Antibiotic biosynthesis</keyword>
<feature type="domain" description="Carrier" evidence="6">
    <location>
        <begin position="2090"/>
        <end position="2164"/>
    </location>
</feature>
<dbReference type="Gene3D" id="3.30.300.30">
    <property type="match status" value="3"/>
</dbReference>
<dbReference type="CDD" id="cd19534">
    <property type="entry name" value="E_NRPS"/>
    <property type="match status" value="2"/>
</dbReference>
<dbReference type="Gene3D" id="3.30.559.10">
    <property type="entry name" value="Chloramphenicol acetyltransferase-like domain"/>
    <property type="match status" value="5"/>
</dbReference>
<dbReference type="Gene3D" id="2.30.38.10">
    <property type="entry name" value="Luciferase, Domain 3"/>
    <property type="match status" value="3"/>
</dbReference>
<dbReference type="InterPro" id="IPR041464">
    <property type="entry name" value="TubC_N"/>
</dbReference>
<keyword evidence="4" id="KW-0597">Phosphoprotein</keyword>
<evidence type="ECO:0000256" key="1">
    <source>
        <dbReference type="ARBA" id="ARBA00001957"/>
    </source>
</evidence>
<dbReference type="PANTHER" id="PTHR45398:SF1">
    <property type="entry name" value="ENZYME, PUTATIVE (JCVI)-RELATED"/>
    <property type="match status" value="1"/>
</dbReference>
<dbReference type="Proteomes" id="UP000029738">
    <property type="component" value="Unassembled WGS sequence"/>
</dbReference>
<organism evidence="7 8">
    <name type="scientific">Tolypothrix bouteillei VB521301</name>
    <dbReference type="NCBI Taxonomy" id="1479485"/>
    <lineage>
        <taxon>Bacteria</taxon>
        <taxon>Bacillati</taxon>
        <taxon>Cyanobacteriota</taxon>
        <taxon>Cyanophyceae</taxon>
        <taxon>Nostocales</taxon>
        <taxon>Tolypothrichaceae</taxon>
        <taxon>Tolypothrix</taxon>
    </lineage>
</organism>
<evidence type="ECO:0000256" key="3">
    <source>
        <dbReference type="ARBA" id="ARBA00022450"/>
    </source>
</evidence>
<dbReference type="InterPro" id="IPR020845">
    <property type="entry name" value="AMP-binding_CS"/>
</dbReference>
<dbReference type="Pfam" id="PF00668">
    <property type="entry name" value="Condensation"/>
    <property type="match status" value="5"/>
</dbReference>
<dbReference type="NCBIfam" id="NF004282">
    <property type="entry name" value="PRK05691.1"/>
    <property type="match status" value="3"/>
</dbReference>
<dbReference type="CDD" id="cd19543">
    <property type="entry name" value="DCL_NRPS"/>
    <property type="match status" value="1"/>
</dbReference>
<dbReference type="SUPFAM" id="SSF52777">
    <property type="entry name" value="CoA-dependent acyltransferases"/>
    <property type="match status" value="10"/>
</dbReference>
<reference evidence="7" key="1">
    <citation type="journal article" date="2015" name="Genome Announc.">
        <title>Draft Genome Sequence of Tolypothrix boutellei Strain VB521301.</title>
        <authorList>
            <person name="Chandrababunaidu M.M."/>
            <person name="Singh D."/>
            <person name="Sen D."/>
            <person name="Bhan S."/>
            <person name="Das S."/>
            <person name="Gupta A."/>
            <person name="Adhikary S.P."/>
            <person name="Tripathy S."/>
        </authorList>
    </citation>
    <scope>NUCLEOTIDE SEQUENCE</scope>
    <source>
        <strain evidence="7">VB521301</strain>
    </source>
</reference>
<dbReference type="PROSITE" id="PS00455">
    <property type="entry name" value="AMP_BINDING"/>
    <property type="match status" value="2"/>
</dbReference>
<dbReference type="FunFam" id="3.30.300.30:FF:000010">
    <property type="entry name" value="Enterobactin synthetase component F"/>
    <property type="match status" value="3"/>
</dbReference>
<protein>
    <submittedName>
        <fullName evidence="7">Non-ribosomal peptide synthase/polyketide synthase</fullName>
    </submittedName>
</protein>
<gene>
    <name evidence="7" type="ORF">DA73_0400002100</name>
</gene>
<accession>A0A8S9SV69</accession>
<dbReference type="InterPro" id="IPR006162">
    <property type="entry name" value="Ppantetheine_attach_site"/>
</dbReference>
<dbReference type="InterPro" id="IPR010060">
    <property type="entry name" value="NRPS_synth"/>
</dbReference>
<dbReference type="Pfam" id="PF13193">
    <property type="entry name" value="AMP-binding_C"/>
    <property type="match status" value="3"/>
</dbReference>
<dbReference type="InterPro" id="IPR036736">
    <property type="entry name" value="ACP-like_sf"/>
</dbReference>
<dbReference type="Gene3D" id="1.10.10.1830">
    <property type="entry name" value="Non-ribosomal peptide synthase, adenylation domain"/>
    <property type="match status" value="1"/>
</dbReference>
<feature type="domain" description="Carrier" evidence="6">
    <location>
        <begin position="3614"/>
        <end position="3688"/>
    </location>
</feature>
<dbReference type="CDD" id="cd12115">
    <property type="entry name" value="A_NRPS_Sfm_like"/>
    <property type="match status" value="2"/>
</dbReference>
<dbReference type="FunFam" id="2.30.38.10:FF:000001">
    <property type="entry name" value="Non-ribosomal peptide synthetase PvdI"/>
    <property type="match status" value="3"/>
</dbReference>
<dbReference type="InterPro" id="IPR044894">
    <property type="entry name" value="TubC_N_sf"/>
</dbReference>
<comment type="similarity">
    <text evidence="2">Belongs to the ATP-dependent AMP-binding enzyme family.</text>
</comment>
<name>A0A8S9SV69_9CYAN</name>
<dbReference type="NCBIfam" id="NF003417">
    <property type="entry name" value="PRK04813.1"/>
    <property type="match status" value="3"/>
</dbReference>
<dbReference type="InterPro" id="IPR020806">
    <property type="entry name" value="PKS_PP-bd"/>
</dbReference>
<dbReference type="GO" id="GO:0017000">
    <property type="term" value="P:antibiotic biosynthetic process"/>
    <property type="evidence" value="ECO:0007669"/>
    <property type="project" value="UniProtKB-KW"/>
</dbReference>
<dbReference type="PANTHER" id="PTHR45398">
    <property type="match status" value="1"/>
</dbReference>
<evidence type="ECO:0000313" key="8">
    <source>
        <dbReference type="Proteomes" id="UP000029738"/>
    </source>
</evidence>
<sequence>MKTIEEFLSYLCSLDIKLWVDGERLRCSAPEGTLSPSLRLQLQERKAEILAFLQKANQTSSAPLPPISSVSRAGKLPLSFAQQRLWFLQQLEVNSGFYNIAAAVRFEGRLHNIAALESSLNYIINRHEVLRTNFIGVDGQPIQAIANSKTVELAVIDLQQLHPTERESTCQQLRIEEVAQPFDLVNNTLLRASLFKLTETEHILLLVMHHIVSDWWSMSVLVRELAAVYHAKCNDLPLALPELPIQYADFAHWQQQWLQEEVLTKQLVYWKEQLAGVPALLELPTDRPRPAIQTYRGAIEKFSLSKELSETLAALSQKQGATLFMTLLAAFQSLLYRYSGQTDICVGTPIANRNRNEIEGLIGLFANTLVLRSNLSGNPSFSDLLSQVREVALGAYAHQDLPFEQLVEQLQPERSLSHTPLFQVMFTLQAALSELQFPGLKGSLLPAESSTAKFDLTLVLENTSAGLMGVVEYNTDLFDATTIARMVEHYQTLLEAVVANPHQKLSELPLLGDREQHQMLVEWNDTQANYPKQLCLHSLFEQQVQKTPDAVAVVFEDKQLTYTQLNAKANQLAHHLLQLGVGPEVLVAICVERSIEMLVGLVAILKAGGAYVPLDPIYPPERLAYILEDSRASIVLTQQAVAELLPEMHGSVVYLDTFWPNSQSSSNPNTHVCADNLAYAIYTSGSTGRPKGVQIPHRAVVNFLNSMSAQPGIVSEDVLVAVTTITFDIAALELFLPLSKGARVVLTCDLIADGGRSTAALGTSSATIMQGTPATWRALMQAGFLGNPQLKILCGGEALDRELAAQLLERADSLWNMYGPTETTIWSAVSQVQPDFGAVSIGRAIANTQFYILDANLQPVPVGVAGELHIGGDGLARGYLSRPELTAEKFIPNPFSNQPGERLYKTGDLVRYKSNGTIEYIGRIDHQVKVRGFRIELGEIEALLSQYPTVQQAVVIAKEIGGDKRLVGYLVPQTQTTPVVSELRSFLKQQLPEYMVPSYFVVLDAFPLTPNGKVDRKALPDPSGQSQVSQDFVAPRTPIEEMLASIWASLLQLDRVGIHDNFFTLGGHSLLATQLMSRVQSTFAVELPLRSLFELPTVATLAESIATAQQSEPSQQTLPIVRVPRQMEMPVSFAQQRLWFLQQFEPESGFYNIPVAVRFQGQLNIIALEQSLNYIISRHEALRTNFVRVDGQPMQVIASSMPLSLRVVDLQQMDATDGEITCQQLIAVDAVRPFDLATDLLVRASLFQFQPTEHVLLLVMHHIVSDAWSMGVLVRELATVYQAICNELPIALPELPIQYADFTLWQQQWLQGEVLAKQLEYWQQQLAGAPSLLELPTDRSRPAIQTYTGATERFLLSQQLSEKLVVLSQKQEVTLFMTLLAAFQTLLYRYSGQTDICVGTPIANRNRKETEELIGLFVNTLVLRSNLSGNPSFSDLLSRVREVALGAYAHQDLPFEQLVEQLQPERSLSYTPLFQVMFVLQNAPMPELELADLTLASLAIESSTAKFDLTLFLENTNAGLMGAIEYNTDLFDASTIARMVEHYQTLLEAVVANADQKLSELPLLGARQLHQYLVEWNKTEAVYPQNVCLHALFEQQVERTPNAEALVYEEQRLTYSELNAKANQLAHYLLSLGVGPEVFVGVCVERSVDMVVGLLGILKAGGAYVPLDPAYPSGRLSYMLSDSQVSVLLTQAQLLAKLPAHQARVVALDTDWSEIAQYSPDNCATSVTPDNLAYVIYTSGSTGNPKGVAICHHSPVTLVQWAQEVFTPQQCAGVLASTSICFDLSVFELFVPLSCGGKIVLAQNALHLPNLAASDEVTLINTVPSAIAELQRMNGIPATVQTVNLAGEALQNQLVQKIYEQQTIQQVFNLYGPSEDTTYSTFALVEKGATGTPSIGRAIANTQVYILDAQMQPVPIGVAGELYIAGEGLARGYLNRPELTAEKFVPNPFAADKSSQRLYRTGDLVRYRADGNIEYIGRIDHQVKVRGFRIELGEIEAVLSQHPNVRQVVVIATQEMVGATRLVAYLVANQQPAPTISELRAFLKQKLPEYMVPSAFVVLDALPLTPNGKLDRKALPKPSWQPELSNRFVAPRTPIEETLANIWATVLGLESVGIHDNFFELGGDSILSLQIIAKASSAGVQLSAKQMFEYQTIAELAAVADTTEAITAQQGVVSGTLPLTPIQQWFFLENFAVSAYWNQAVLLEMPQGIQPHLLEQVVRELLVHHDALRLRFEKTDSGWQQINAGVEAAVPFTVVDLSALSQAQQQAAIEAKAAELQGSLNLASGPLLQVAWFNLGEELNSRVLVVVHHLAVDGVSWRILLEDLQLAYRQLSAGRAIQLPAKTTSFKDWAQLQWEYVRSQNLQRQCDFWLVQSHQPVANMPVDSPGGANTEASARTVSMSLSVEETRALLQEVPQAYNTQINDVLLAALVQVLAHWMQSTHVLFDLEGHGREEILENINISRTVGWFTTIFPVVLHHTCDHPGETLKSIKEQLRRIPNQGISYGWLRYLLDDQETIAQLSAQRPAEIVFNHLGQFDSVLQTSEIFQLANESTGPSRSPLNHRTHLLEVNSIIFDSQLRVDWTYSQNLHHSSTIERIAHEFLQALRGLINHCLAPEAGGYTPTDFPLVQLNNIELDKLLSNVLYTQGITKNKKPIADLYPLSSVQQGMLFHTLYTPSSGVYCQQFSCTFIGGLDVGAFIAAWQQVVERHVVLRTAFTWEHSEQPLQVVFRQVKLPLEIYSWTGLTSEQQQQQLVSFIEQDRKLGFQLSKAPLMRLTLIQMSDDVYQFIWSYHHILLDGWSLPLVFKEVLGYYQALSVGQELQLPSSRSYRKYIAWLQKQNLEVAEQFWRQTLHGITAPTPLVVDTHYVSEPQSYSEEILTLSSETTSALVSFARQHQLTLNTLVQAAWALLLSRYSGETDVVFGVIVSGRSPAIKGVESIVGLFINTLPMRVEVSHEDTILPKLKQIQKLQVEMSAYEYTPLLQIQGWSDVPKGLPLFESIVVFENYPVDAALEEHSQNLQIGDVRTFERTNYPLTLIAQPGVELSLRFIYDSQRFESESVTRMMGHFQTLLQGLVANPNQKLSELPLLGARELHQYLVEWNKTEAVYPQNVCLHALFEQQVERTPNAEALVYEEQRLTYSELNAKANQLAHYLLSLGVGPEVFVGVCVERSVDMVVGLLGILKAGGAYVPLDPAYPSGRLSYMLSDSQVSVLLTQAQLLAKLPAHQARVVALDTDWSEIAQYSPDNCATSVTPDNLAYVIYTSGSTGNPKGVAICHHSPVTLVQWAQEVFTPQQCAGVLASTSICFDLSVFELFVPLSCGGKIVLAQNALHLPNLAASDEVTLINTVPSAIAELHRINGIPATVQTVNLAGEALQNQLVQKIYQLDNIQQVFNLYGPSEDTTYSTFALVEKGATEEPSIGRPIANTQVYILDAQMQPVPIGVAGELYLSGEGLARGYLNRPELTAEKFVSNPFATDKSNQRLYKTGDLARYLPDGNIGYIGRIDHQVKVRGFRIELGEIEAVLSQHPNVRQVVVIATQEMVGATRLVAYLVANQQPAPTISELRAFLKQKLPEYMVPSAFMVLDALPLTPNGKLDRKALPKPSWQAELSHRFVAPRTPIEETLANIWASVLAVESVGIHDNFFELGGDSILSLQIIAKASNAGVQLSAKQMFEYQTIAELAAVADTTGAITAQQGVVSGVLPLTPIQQWFFEKNFAVSAHWNQAVLLEMPQGIQPHLLEPVVRELLVHHDALRLRFEKTDSGWQQINALVDETVPFTMVDLSALPQAQQVAAIEAKAAELQASLDLASGPLVQVAWFNLGEELNSRVLVVVHHLAVDGVSWRILLEDLQVAYGQLSTGRAIQLPAKTTSFKDWAQLQWEYVQSQNLQRQYDFWLVQSHQPVANIPVDYLGGANTEASARTVSMSLSVEETRALLQEVPQAYNTQINDVLLTALVQVLAHWTQSTHVLFNLEGHGREEILENINISRTVGWFTTIFPVVLHHTTDVSGEALKSVKEQLRRIPQQGISYGWLRYLLDDKETIAQLSAQRPAEIVFNHLGQFDSVLQTSEIFQLANESTGPSRSPLNHRTHLLEVNSIIFDSQLRVDWTYSQNLHHSSTIERIAHEFLQALRGLINHCLAPEAGGYTPTDFPAAGLSQTDLDDLFAQLEEIES</sequence>
<dbReference type="RefSeq" id="WP_167844606.1">
    <property type="nucleotide sequence ID" value="NZ_JHEG04000001.1"/>
</dbReference>
<dbReference type="SMART" id="SM00823">
    <property type="entry name" value="PKS_PP"/>
    <property type="match status" value="3"/>
</dbReference>
<dbReference type="GO" id="GO:0043041">
    <property type="term" value="P:amino acid activation for nonribosomal peptide biosynthetic process"/>
    <property type="evidence" value="ECO:0007669"/>
    <property type="project" value="UniProtKB-ARBA"/>
</dbReference>
<dbReference type="NCBIfam" id="TIGR01720">
    <property type="entry name" value="NRPS-para261"/>
    <property type="match status" value="2"/>
</dbReference>
<dbReference type="Pfam" id="PF18563">
    <property type="entry name" value="TubC_N"/>
    <property type="match status" value="1"/>
</dbReference>
<dbReference type="NCBIfam" id="TIGR01733">
    <property type="entry name" value="AA-adenyl-dom"/>
    <property type="match status" value="3"/>
</dbReference>
<dbReference type="InterPro" id="IPR001242">
    <property type="entry name" value="Condensation_dom"/>
</dbReference>
<dbReference type="InterPro" id="IPR010071">
    <property type="entry name" value="AA_adenyl_dom"/>
</dbReference>
<dbReference type="FunFam" id="3.40.50.12780:FF:000012">
    <property type="entry name" value="Non-ribosomal peptide synthetase"/>
    <property type="match status" value="3"/>
</dbReference>
<evidence type="ECO:0000313" key="7">
    <source>
        <dbReference type="EMBL" id="KAF3884401.1"/>
    </source>
</evidence>
<dbReference type="InterPro" id="IPR045851">
    <property type="entry name" value="AMP-bd_C_sf"/>
</dbReference>
<dbReference type="Pfam" id="PF00550">
    <property type="entry name" value="PP-binding"/>
    <property type="match status" value="3"/>
</dbReference>
<dbReference type="FunFam" id="3.30.559.30:FF:000001">
    <property type="entry name" value="Non-ribosomal peptide synthetase"/>
    <property type="match status" value="2"/>
</dbReference>
<keyword evidence="3" id="KW-0596">Phosphopantetheine</keyword>
<comment type="cofactor">
    <cofactor evidence="1">
        <name>pantetheine 4'-phosphate</name>
        <dbReference type="ChEBI" id="CHEBI:47942"/>
    </cofactor>
</comment>
<evidence type="ECO:0000256" key="2">
    <source>
        <dbReference type="ARBA" id="ARBA00006432"/>
    </source>
</evidence>
<dbReference type="SUPFAM" id="SSF47336">
    <property type="entry name" value="ACP-like"/>
    <property type="match status" value="3"/>
</dbReference>
<comment type="caution">
    <text evidence="7">The sequence shown here is derived from an EMBL/GenBank/DDBJ whole genome shotgun (WGS) entry which is preliminary data.</text>
</comment>
<dbReference type="EMBL" id="JHEG04000001">
    <property type="protein sequence ID" value="KAF3884401.1"/>
    <property type="molecule type" value="Genomic_DNA"/>
</dbReference>
<feature type="domain" description="Carrier" evidence="6">
    <location>
        <begin position="1034"/>
        <end position="1109"/>
    </location>
</feature>
<dbReference type="FunFam" id="3.30.559.10:FF:000012">
    <property type="entry name" value="Non-ribosomal peptide synthetase"/>
    <property type="match status" value="2"/>
</dbReference>
<dbReference type="Gene3D" id="3.40.50.980">
    <property type="match status" value="6"/>
</dbReference>
<dbReference type="InterPro" id="IPR023213">
    <property type="entry name" value="CAT-like_dom_sf"/>
</dbReference>
<dbReference type="PROSITE" id="PS00012">
    <property type="entry name" value="PHOSPHOPANTETHEINE"/>
    <property type="match status" value="2"/>
</dbReference>
<keyword evidence="8" id="KW-1185">Reference proteome</keyword>
<dbReference type="CDD" id="cd19531">
    <property type="entry name" value="LCL_NRPS-like"/>
    <property type="match status" value="2"/>
</dbReference>
<evidence type="ECO:0000259" key="6">
    <source>
        <dbReference type="PROSITE" id="PS50075"/>
    </source>
</evidence>
<dbReference type="GO" id="GO:0031177">
    <property type="term" value="F:phosphopantetheine binding"/>
    <property type="evidence" value="ECO:0007669"/>
    <property type="project" value="InterPro"/>
</dbReference>
<dbReference type="Gene3D" id="3.30.559.30">
    <property type="entry name" value="Nonribosomal peptide synthetase, condensation domain"/>
    <property type="match status" value="5"/>
</dbReference>